<dbReference type="AlphaFoldDB" id="A0A843WCE1"/>
<organism evidence="1 2">
    <name type="scientific">Colocasia esculenta</name>
    <name type="common">Wild taro</name>
    <name type="synonym">Arum esculentum</name>
    <dbReference type="NCBI Taxonomy" id="4460"/>
    <lineage>
        <taxon>Eukaryota</taxon>
        <taxon>Viridiplantae</taxon>
        <taxon>Streptophyta</taxon>
        <taxon>Embryophyta</taxon>
        <taxon>Tracheophyta</taxon>
        <taxon>Spermatophyta</taxon>
        <taxon>Magnoliopsida</taxon>
        <taxon>Liliopsida</taxon>
        <taxon>Araceae</taxon>
        <taxon>Aroideae</taxon>
        <taxon>Colocasieae</taxon>
        <taxon>Colocasia</taxon>
    </lineage>
</organism>
<reference evidence="1" key="1">
    <citation type="submission" date="2017-07" db="EMBL/GenBank/DDBJ databases">
        <title>Taro Niue Genome Assembly and Annotation.</title>
        <authorList>
            <person name="Atibalentja N."/>
            <person name="Keating K."/>
            <person name="Fields C.J."/>
        </authorList>
    </citation>
    <scope>NUCLEOTIDE SEQUENCE</scope>
    <source>
        <strain evidence="1">Niue_2</strain>
        <tissue evidence="1">Leaf</tissue>
    </source>
</reference>
<evidence type="ECO:0000313" key="2">
    <source>
        <dbReference type="Proteomes" id="UP000652761"/>
    </source>
</evidence>
<dbReference type="EMBL" id="NMUH01003842">
    <property type="protein sequence ID" value="MQM07299.1"/>
    <property type="molecule type" value="Genomic_DNA"/>
</dbReference>
<name>A0A843WCE1_COLES</name>
<accession>A0A843WCE1</accession>
<dbReference type="OrthoDB" id="629495at2759"/>
<proteinExistence type="predicted"/>
<comment type="caution">
    <text evidence="1">The sequence shown here is derived from an EMBL/GenBank/DDBJ whole genome shotgun (WGS) entry which is preliminary data.</text>
</comment>
<evidence type="ECO:0000313" key="1">
    <source>
        <dbReference type="EMBL" id="MQM07299.1"/>
    </source>
</evidence>
<dbReference type="Proteomes" id="UP000652761">
    <property type="component" value="Unassembled WGS sequence"/>
</dbReference>
<sequence>MNQVANPEANKHTDGYSFMQCFSVKYEIELKWPLTFQEVFDKTHKKGGTYQYINDKAQEVAESYSQQMIDKYTREKE</sequence>
<gene>
    <name evidence="1" type="ORF">Taro_040139</name>
</gene>
<keyword evidence="2" id="KW-1185">Reference proteome</keyword>
<protein>
    <submittedName>
        <fullName evidence="1">Uncharacterized protein</fullName>
    </submittedName>
</protein>